<evidence type="ECO:0000313" key="4">
    <source>
        <dbReference type="EMBL" id="RGU93652.1"/>
    </source>
</evidence>
<evidence type="ECO:0000313" key="3">
    <source>
        <dbReference type="EMBL" id="MST76544.1"/>
    </source>
</evidence>
<evidence type="ECO:0000313" key="8">
    <source>
        <dbReference type="Proteomes" id="UP000421283"/>
    </source>
</evidence>
<evidence type="ECO:0000313" key="9">
    <source>
        <dbReference type="Proteomes" id="UP000450161"/>
    </source>
</evidence>
<evidence type="ECO:0000313" key="2">
    <source>
        <dbReference type="EMBL" id="MQO93996.1"/>
    </source>
</evidence>
<dbReference type="EMBL" id="VZAP01000192">
    <property type="protein sequence ID" value="MQO93996.1"/>
    <property type="molecule type" value="Genomic_DNA"/>
</dbReference>
<dbReference type="SUPFAM" id="SSF55729">
    <property type="entry name" value="Acyl-CoA N-acyltransferases (Nat)"/>
    <property type="match status" value="1"/>
</dbReference>
<dbReference type="GO" id="GO:0016740">
    <property type="term" value="F:transferase activity"/>
    <property type="evidence" value="ECO:0007669"/>
    <property type="project" value="UniProtKB-KW"/>
</dbReference>
<dbReference type="EMBL" id="QRYP01000038">
    <property type="protein sequence ID" value="RGU93652.1"/>
    <property type="molecule type" value="Genomic_DNA"/>
</dbReference>
<dbReference type="Proteomes" id="UP000283672">
    <property type="component" value="Unassembled WGS sequence"/>
</dbReference>
<proteinExistence type="predicted"/>
<evidence type="ECO:0000259" key="1">
    <source>
        <dbReference type="Pfam" id="PF13480"/>
    </source>
</evidence>
<dbReference type="AlphaFoldDB" id="A0A3R6G1W1"/>
<evidence type="ECO:0000313" key="5">
    <source>
        <dbReference type="EMBL" id="RHL38268.1"/>
    </source>
</evidence>
<reference evidence="2" key="4">
    <citation type="submission" date="2022-12" db="EMBL/GenBank/DDBJ databases">
        <title>Distinct polysaccharide growth profiles of human intestinal Prevotella copri isolates.</title>
        <authorList>
            <person name="Fehlner-Peach H."/>
            <person name="Magnabosco C."/>
            <person name="Raghavan V."/>
            <person name="Scher J.U."/>
            <person name="Tett A."/>
            <person name="Cox L.M."/>
            <person name="Gottsegen C."/>
            <person name="Watters A."/>
            <person name="Wiltshire- Gordon J.D."/>
            <person name="Segata N."/>
            <person name="Bonneau R."/>
            <person name="Littman D.R."/>
        </authorList>
    </citation>
    <scope>NUCLEOTIDE SEQUENCE</scope>
    <source>
        <strain evidence="2">IAU3127</strain>
    </source>
</reference>
<keyword evidence="3" id="KW-0808">Transferase</keyword>
<reference evidence="6 7" key="1">
    <citation type="submission" date="2018-08" db="EMBL/GenBank/DDBJ databases">
        <title>A genome reference for cultivated species of the human gut microbiota.</title>
        <authorList>
            <person name="Zou Y."/>
            <person name="Xue W."/>
            <person name="Luo G."/>
        </authorList>
    </citation>
    <scope>NUCLEOTIDE SEQUENCE [LARGE SCALE GENOMIC DNA]</scope>
    <source>
        <strain evidence="4 7">AF15-25</strain>
        <strain evidence="5 6">AF38-11</strain>
    </source>
</reference>
<comment type="caution">
    <text evidence="3">The sequence shown here is derived from an EMBL/GenBank/DDBJ whole genome shotgun (WGS) entry which is preliminary data.</text>
</comment>
<dbReference type="EMBL" id="QROP01000016">
    <property type="protein sequence ID" value="RHL38268.1"/>
    <property type="molecule type" value="Genomic_DNA"/>
</dbReference>
<dbReference type="Gene3D" id="3.40.630.30">
    <property type="match status" value="1"/>
</dbReference>
<dbReference type="Proteomes" id="UP000285236">
    <property type="component" value="Unassembled WGS sequence"/>
</dbReference>
<organism evidence="3 9">
    <name type="scientific">Segatella copri</name>
    <dbReference type="NCBI Taxonomy" id="165179"/>
    <lineage>
        <taxon>Bacteria</taxon>
        <taxon>Pseudomonadati</taxon>
        <taxon>Bacteroidota</taxon>
        <taxon>Bacteroidia</taxon>
        <taxon>Bacteroidales</taxon>
        <taxon>Prevotellaceae</taxon>
        <taxon>Segatella</taxon>
    </lineage>
</organism>
<name>A0A3R6G1W1_9BACT</name>
<sequence length="319" mass="37307">MIEIKRYTPKDAAEWNNFVWKSRQGTFLFDRNYMDYHQDRFHDHSLMFYYKGRLYAILPANETADEDKKILYSHQGLTYGGLLTCSKVTAEVCIDIFQALKDYLLQNDFQLCIYKAMPWIYQSIPSEEDLYALSYIGKAKLIAREISTTIFLNAPLRFSEQRRRGIKKAVSHGLSVGFTKFPKDITDFWDLLDKNLWQRHNTHPVHSKEELQLLMHRFPDHILCFVVKKDETIIGGSIVYTTPQVIHTQYIAANELGKELGALDALFDFILHKCPWNVPYFDFGKSTEDAGKYLNKNLIHQKEGFGGRGVIYDTYQWEI</sequence>
<protein>
    <submittedName>
        <fullName evidence="3">GNAT family N-acetyltransferase</fullName>
    </submittedName>
</protein>
<dbReference type="InterPro" id="IPR038740">
    <property type="entry name" value="BioF2-like_GNAT_dom"/>
</dbReference>
<reference evidence="3 9" key="2">
    <citation type="submission" date="2019-08" db="EMBL/GenBank/DDBJ databases">
        <title>In-depth cultivation of the pig gut microbiome towards novel bacterial diversity and tailored functional studies.</title>
        <authorList>
            <person name="Wylensek D."/>
            <person name="Hitch T.C.A."/>
            <person name="Clavel T."/>
        </authorList>
    </citation>
    <scope>NUCLEOTIDE SEQUENCE [LARGE SCALE GENOMIC DNA]</scope>
    <source>
        <strain evidence="3 9">LKV-178-WT-2C</strain>
    </source>
</reference>
<dbReference type="Proteomes" id="UP000450161">
    <property type="component" value="Unassembled WGS sequence"/>
</dbReference>
<dbReference type="RefSeq" id="WP_006847769.1">
    <property type="nucleotide sequence ID" value="NZ_CP042464.1"/>
</dbReference>
<accession>A0A3R6G1W1</accession>
<feature type="domain" description="BioF2-like acetyltransferase" evidence="1">
    <location>
        <begin position="161"/>
        <end position="288"/>
    </location>
</feature>
<reference evidence="8" key="3">
    <citation type="submission" date="2019-09" db="EMBL/GenBank/DDBJ databases">
        <title>Distinct polysaccharide growth profiles of human intestinal Prevotella copri isolates.</title>
        <authorList>
            <person name="Fehlner-Peach H."/>
            <person name="Magnabosco C."/>
            <person name="Raghavan V."/>
            <person name="Scher J.U."/>
            <person name="Tett A."/>
            <person name="Cox L.M."/>
            <person name="Gottsegen C."/>
            <person name="Watters A."/>
            <person name="Wiltshire- Gordon J.D."/>
            <person name="Segata N."/>
            <person name="Bonneau R."/>
            <person name="Littman D.R."/>
        </authorList>
    </citation>
    <scope>NUCLEOTIDE SEQUENCE [LARGE SCALE GENOMIC DNA]</scope>
    <source>
        <strain evidence="8">iAU3127</strain>
    </source>
</reference>
<dbReference type="InterPro" id="IPR016181">
    <property type="entry name" value="Acyl_CoA_acyltransferase"/>
</dbReference>
<dbReference type="Proteomes" id="UP000421283">
    <property type="component" value="Unassembled WGS sequence"/>
</dbReference>
<dbReference type="Pfam" id="PF13480">
    <property type="entry name" value="Acetyltransf_6"/>
    <property type="match status" value="1"/>
</dbReference>
<dbReference type="EMBL" id="VUNF01000002">
    <property type="protein sequence ID" value="MST76544.1"/>
    <property type="molecule type" value="Genomic_DNA"/>
</dbReference>
<evidence type="ECO:0000313" key="6">
    <source>
        <dbReference type="Proteomes" id="UP000283672"/>
    </source>
</evidence>
<gene>
    <name evidence="5" type="ORF">DW026_07785</name>
    <name evidence="4" type="ORF">DWW35_12085</name>
    <name evidence="2" type="ORF">F7D31_15320</name>
    <name evidence="3" type="ORF">FYJ72_02305</name>
</gene>
<dbReference type="GeneID" id="69850050"/>
<evidence type="ECO:0000313" key="7">
    <source>
        <dbReference type="Proteomes" id="UP000285236"/>
    </source>
</evidence>